<evidence type="ECO:0000256" key="6">
    <source>
        <dbReference type="SAM" id="MobiDB-lite"/>
    </source>
</evidence>
<dbReference type="InterPro" id="IPR011992">
    <property type="entry name" value="EF-hand-dom_pair"/>
</dbReference>
<evidence type="ECO:0000256" key="4">
    <source>
        <dbReference type="ARBA" id="ARBA00022837"/>
    </source>
</evidence>
<dbReference type="AlphaFoldDB" id="A0AA36J8J5"/>
<dbReference type="InterPro" id="IPR050230">
    <property type="entry name" value="CALM/Myosin/TropC-like"/>
</dbReference>
<dbReference type="InterPro" id="IPR002048">
    <property type="entry name" value="EF_hand_dom"/>
</dbReference>
<sequence length="917" mass="103625">MDPVCKAFMAEALGAARKRHRARARNSRGAGARQLPRIGSAKSGSHLEAMVIASLPDDEDSGLSCLQTIQYEGLLPRMQPGCRRFPPLSLPSTWMLLSLEADQMIKSTSSFSSVTSKSARPAKEARPPSKPRAKMLPKRTSKLQSGSLEVPRPGSAESDSPIHNAESVSSRQAVDRQASKAASHSKGPSFVLDEGDEPRSVSPTSDTDRTAESPRQDDRSSRPRFTSEVRAVSHSSTYESVATGPLLEKSRSSRRCQTRSFDVDNEYETAEAAQQVFDRVREHNEVHRSELARALELLGFVCPRQVWVDEIFSQISPQYNTIEIDDFITFVRRYAVHRDEAYEDTFRKCDQDQSGQIDSSELAQMLEDLEVQPMPHVLEEVIEEVDKDCGGTLDLDEFKELLDLLLLREGFTRHEFEGFTEIFERYDRTCRGWVESKEVPAMLNWLGFMWPPERAVATAAQVDQSGRLDAHGFILCMRKVRETELEMVQRMKKKHDTDWSGGINMRELVPLLREIGYEVWDISAIFEAAEEAGVGVSEMDLSALWRLLLTYRKREGFCNVDLDQIDKAFLRQDKDGLQELPALEAMRALRGLGFTSNFLVMQSVLNKVDVDDTGRMDLPQFRKMVRCWERQVAAYKKAFVAALPEGSKGLQEHEAVEAVRGLGFRARLQYVAFAAQVCAKTQRAESPFLDQAAFVRVCCQHARDLREVYKSNGGWTEGEVLQLKTVFDRYDVKHTGVLASKELVRMVEDLFPVLARDRNMRPQLQSIMKEVLSESAGGAASLGFKEFLKLMQLFREFQDNENAKKEADAIQASGFNASEVAQFRDFFLAAHESQGSAPELSYEQFRKMIDDITPLGDSLSAQLRHIFDQFTRSLADGRSTASAQREDDADFPEFLLMMKHLLDTNFAKIQDTTRSFR</sequence>
<feature type="compositionally biased region" description="Low complexity" evidence="6">
    <location>
        <begin position="109"/>
        <end position="118"/>
    </location>
</feature>
<reference evidence="8" key="1">
    <citation type="submission" date="2023-08" db="EMBL/GenBank/DDBJ databases">
        <authorList>
            <person name="Chen Y."/>
            <person name="Shah S."/>
            <person name="Dougan E. K."/>
            <person name="Thang M."/>
            <person name="Chan C."/>
        </authorList>
    </citation>
    <scope>NUCLEOTIDE SEQUENCE</scope>
</reference>
<evidence type="ECO:0000259" key="7">
    <source>
        <dbReference type="PROSITE" id="PS50222"/>
    </source>
</evidence>
<dbReference type="EMBL" id="CAUJNA010003398">
    <property type="protein sequence ID" value="CAJ1401084.1"/>
    <property type="molecule type" value="Genomic_DNA"/>
</dbReference>
<feature type="domain" description="EF-hand" evidence="7">
    <location>
        <begin position="718"/>
        <end position="753"/>
    </location>
</feature>
<dbReference type="PROSITE" id="PS00018">
    <property type="entry name" value="EF_HAND_1"/>
    <property type="match status" value="2"/>
</dbReference>
<dbReference type="Gene3D" id="1.10.238.10">
    <property type="entry name" value="EF-hand"/>
    <property type="match status" value="4"/>
</dbReference>
<dbReference type="SUPFAM" id="SSF47473">
    <property type="entry name" value="EF-hand"/>
    <property type="match status" value="3"/>
</dbReference>
<feature type="domain" description="EF-hand" evidence="7">
    <location>
        <begin position="373"/>
        <end position="408"/>
    </location>
</feature>
<organism evidence="8 9">
    <name type="scientific">Effrenium voratum</name>
    <dbReference type="NCBI Taxonomy" id="2562239"/>
    <lineage>
        <taxon>Eukaryota</taxon>
        <taxon>Sar</taxon>
        <taxon>Alveolata</taxon>
        <taxon>Dinophyceae</taxon>
        <taxon>Suessiales</taxon>
        <taxon>Symbiodiniaceae</taxon>
        <taxon>Effrenium</taxon>
    </lineage>
</organism>
<evidence type="ECO:0000256" key="1">
    <source>
        <dbReference type="ARBA" id="ARBA00020786"/>
    </source>
</evidence>
<keyword evidence="2" id="KW-0479">Metal-binding</keyword>
<dbReference type="InterPro" id="IPR018247">
    <property type="entry name" value="EF_Hand_1_Ca_BS"/>
</dbReference>
<keyword evidence="5" id="KW-0007">Acetylation</keyword>
<feature type="compositionally biased region" description="Basic and acidic residues" evidence="6">
    <location>
        <begin position="206"/>
        <end position="227"/>
    </location>
</feature>
<proteinExistence type="predicted"/>
<evidence type="ECO:0000313" key="9">
    <source>
        <dbReference type="Proteomes" id="UP001178507"/>
    </source>
</evidence>
<dbReference type="GO" id="GO:0005509">
    <property type="term" value="F:calcium ion binding"/>
    <property type="evidence" value="ECO:0007669"/>
    <property type="project" value="InterPro"/>
</dbReference>
<dbReference type="Pfam" id="PF13499">
    <property type="entry name" value="EF-hand_7"/>
    <property type="match status" value="1"/>
</dbReference>
<comment type="caution">
    <text evidence="8">The sequence shown here is derived from an EMBL/GenBank/DDBJ whole genome shotgun (WGS) entry which is preliminary data.</text>
</comment>
<evidence type="ECO:0000256" key="3">
    <source>
        <dbReference type="ARBA" id="ARBA00022737"/>
    </source>
</evidence>
<dbReference type="PANTHER" id="PTHR23048:SF0">
    <property type="entry name" value="CALMODULIN LIKE 3"/>
    <property type="match status" value="1"/>
</dbReference>
<dbReference type="CDD" id="cd00051">
    <property type="entry name" value="EFh"/>
    <property type="match status" value="1"/>
</dbReference>
<dbReference type="PANTHER" id="PTHR23048">
    <property type="entry name" value="MYOSIN LIGHT CHAIN 1, 3"/>
    <property type="match status" value="1"/>
</dbReference>
<feature type="region of interest" description="Disordered" evidence="6">
    <location>
        <begin position="109"/>
        <end position="255"/>
    </location>
</feature>
<name>A0AA36J8J5_9DINO</name>
<keyword evidence="9" id="KW-1185">Reference proteome</keyword>
<dbReference type="GO" id="GO:0016460">
    <property type="term" value="C:myosin II complex"/>
    <property type="evidence" value="ECO:0007669"/>
    <property type="project" value="TreeGrafter"/>
</dbReference>
<evidence type="ECO:0000256" key="2">
    <source>
        <dbReference type="ARBA" id="ARBA00022723"/>
    </source>
</evidence>
<dbReference type="PROSITE" id="PS50222">
    <property type="entry name" value="EF_HAND_2"/>
    <property type="match status" value="3"/>
</dbReference>
<feature type="domain" description="EF-hand" evidence="7">
    <location>
        <begin position="337"/>
        <end position="372"/>
    </location>
</feature>
<protein>
    <recommendedName>
        <fullName evidence="1">Calmodulin</fullName>
    </recommendedName>
</protein>
<keyword evidence="4" id="KW-0106">Calcium</keyword>
<evidence type="ECO:0000313" key="8">
    <source>
        <dbReference type="EMBL" id="CAJ1401084.1"/>
    </source>
</evidence>
<accession>A0AA36J8J5</accession>
<gene>
    <name evidence="8" type="ORF">EVOR1521_LOCUS24296</name>
</gene>
<dbReference type="Proteomes" id="UP001178507">
    <property type="component" value="Unassembled WGS sequence"/>
</dbReference>
<dbReference type="SMART" id="SM00054">
    <property type="entry name" value="EFh"/>
    <property type="match status" value="5"/>
</dbReference>
<keyword evidence="3" id="KW-0677">Repeat</keyword>
<feature type="compositionally biased region" description="Basic residues" evidence="6">
    <location>
        <begin position="129"/>
        <end position="141"/>
    </location>
</feature>
<evidence type="ECO:0000256" key="5">
    <source>
        <dbReference type="ARBA" id="ARBA00022990"/>
    </source>
</evidence>